<evidence type="ECO:0000313" key="8">
    <source>
        <dbReference type="EMBL" id="PZV35637.1"/>
    </source>
</evidence>
<accession>A0A2W7BY98</accession>
<dbReference type="PANTHER" id="PTHR10937:SF0">
    <property type="entry name" value="GLUTAMINE--FRUCTOSE-6-PHOSPHATE TRANSAMINASE (ISOMERIZING)"/>
    <property type="match status" value="1"/>
</dbReference>
<dbReference type="Pfam" id="PF01380">
    <property type="entry name" value="SIS"/>
    <property type="match status" value="2"/>
</dbReference>
<keyword evidence="4" id="KW-0808">Transferase</keyword>
<gene>
    <name evidence="8" type="ORF">B5V02_26690</name>
</gene>
<keyword evidence="9" id="KW-1185">Reference proteome</keyword>
<dbReference type="GO" id="GO:0006487">
    <property type="term" value="P:protein N-linked glycosylation"/>
    <property type="evidence" value="ECO:0007669"/>
    <property type="project" value="TreeGrafter"/>
</dbReference>
<dbReference type="PANTHER" id="PTHR10937">
    <property type="entry name" value="GLUCOSAMINE--FRUCTOSE-6-PHOSPHATE AMINOTRANSFERASE, ISOMERIZING"/>
    <property type="match status" value="1"/>
</dbReference>
<dbReference type="EMBL" id="MZXV01000056">
    <property type="protein sequence ID" value="PZV35637.1"/>
    <property type="molecule type" value="Genomic_DNA"/>
</dbReference>
<dbReference type="InterPro" id="IPR035466">
    <property type="entry name" value="GlmS/AgaS_SIS"/>
</dbReference>
<keyword evidence="5" id="KW-0677">Repeat</keyword>
<evidence type="ECO:0000259" key="7">
    <source>
        <dbReference type="PROSITE" id="PS51464"/>
    </source>
</evidence>
<comment type="caution">
    <text evidence="8">The sequence shown here is derived from an EMBL/GenBank/DDBJ whole genome shotgun (WGS) entry which is preliminary data.</text>
</comment>
<feature type="domain" description="SIS" evidence="7">
    <location>
        <begin position="190"/>
        <end position="330"/>
    </location>
</feature>
<dbReference type="OrthoDB" id="8152332at2"/>
<dbReference type="GO" id="GO:0006002">
    <property type="term" value="P:fructose 6-phosphate metabolic process"/>
    <property type="evidence" value="ECO:0007669"/>
    <property type="project" value="TreeGrafter"/>
</dbReference>
<dbReference type="GO" id="GO:0004360">
    <property type="term" value="F:glutamine-fructose-6-phosphate transaminase (isomerizing) activity"/>
    <property type="evidence" value="ECO:0007669"/>
    <property type="project" value="UniProtKB-EC"/>
</dbReference>
<dbReference type="SUPFAM" id="SSF53697">
    <property type="entry name" value="SIS domain"/>
    <property type="match status" value="1"/>
</dbReference>
<feature type="domain" description="SIS" evidence="7">
    <location>
        <begin position="27"/>
        <end position="168"/>
    </location>
</feature>
<evidence type="ECO:0000256" key="2">
    <source>
        <dbReference type="ARBA" id="ARBA00012916"/>
    </source>
</evidence>
<evidence type="ECO:0000256" key="6">
    <source>
        <dbReference type="ARBA" id="ARBA00022962"/>
    </source>
</evidence>
<evidence type="ECO:0000256" key="1">
    <source>
        <dbReference type="ARBA" id="ARBA00001031"/>
    </source>
</evidence>
<sequence>MQIGTYIRRQPSTLTGLPAAIGADLDSFASLRQKPERIVLLGTGSSMNALLAGAEALEEGTGASVIAKEPEAFLRLPPKASGQRTLVLAASQSGMSITTIEAVRLSVARGFPTLVITGEEGSLITEAGAEVIVMPIGPETVGPKTMGYTATVISVLAVAAKLANKAVDLSGLLAQLEQTAETGLAAAKDLITRFGVPDYILVAGQATHLGTALEASLKIAEISGVPTAAFDTEEALHGHVYGTTDKSLVIAIAQTATEAKVAANLGEALAELGPRTVVLNLSGRPTRFDLNVSWPTAPEQQWLAGCWAPIPLQWYGCELAIARGIDPDKMIYPNLGRRLNVRIRKEA</sequence>
<keyword evidence="4" id="KW-0032">Aminotransferase</keyword>
<dbReference type="AlphaFoldDB" id="A0A2W7BY98"/>
<dbReference type="InterPro" id="IPR001347">
    <property type="entry name" value="SIS_dom"/>
</dbReference>
<dbReference type="Proteomes" id="UP000248616">
    <property type="component" value="Unassembled WGS sequence"/>
</dbReference>
<evidence type="ECO:0000256" key="3">
    <source>
        <dbReference type="ARBA" id="ARBA00016090"/>
    </source>
</evidence>
<dbReference type="CDD" id="cd05008">
    <property type="entry name" value="SIS_GlmS_GlmD_1"/>
    <property type="match status" value="1"/>
</dbReference>
<comment type="catalytic activity">
    <reaction evidence="1">
        <text>D-fructose 6-phosphate + L-glutamine = D-glucosamine 6-phosphate + L-glutamate</text>
        <dbReference type="Rhea" id="RHEA:13237"/>
        <dbReference type="ChEBI" id="CHEBI:29985"/>
        <dbReference type="ChEBI" id="CHEBI:58359"/>
        <dbReference type="ChEBI" id="CHEBI:58725"/>
        <dbReference type="ChEBI" id="CHEBI:61527"/>
        <dbReference type="EC" id="2.6.1.16"/>
    </reaction>
</comment>
<protein>
    <recommendedName>
        <fullName evidence="3">Glutamine--fructose-6-phosphate aminotransferase [isomerizing]</fullName>
        <ecNumber evidence="2">2.6.1.16</ecNumber>
    </recommendedName>
</protein>
<evidence type="ECO:0000313" key="9">
    <source>
        <dbReference type="Proteomes" id="UP000248616"/>
    </source>
</evidence>
<evidence type="ECO:0000256" key="5">
    <source>
        <dbReference type="ARBA" id="ARBA00022737"/>
    </source>
</evidence>
<dbReference type="RefSeq" id="WP_111547072.1">
    <property type="nucleotide sequence ID" value="NZ_MZXV01000056.1"/>
</dbReference>
<dbReference type="GO" id="GO:0097367">
    <property type="term" value="F:carbohydrate derivative binding"/>
    <property type="evidence" value="ECO:0007669"/>
    <property type="project" value="InterPro"/>
</dbReference>
<dbReference type="InterPro" id="IPR046348">
    <property type="entry name" value="SIS_dom_sf"/>
</dbReference>
<dbReference type="EC" id="2.6.1.16" evidence="2"/>
<reference evidence="9" key="1">
    <citation type="submission" date="2017-03" db="EMBL/GenBank/DDBJ databases">
        <authorList>
            <person name="Safronova V.I."/>
            <person name="Sazanova A.L."/>
            <person name="Chirak E.R."/>
        </authorList>
    </citation>
    <scope>NUCLEOTIDE SEQUENCE [LARGE SCALE GENOMIC DNA]</scope>
    <source>
        <strain evidence="9">Ach-343</strain>
    </source>
</reference>
<name>A0A2W7BY98_9HYPH</name>
<organism evidence="8 9">
    <name type="scientific">Mesorhizobium kowhaii</name>
    <dbReference type="NCBI Taxonomy" id="1300272"/>
    <lineage>
        <taxon>Bacteria</taxon>
        <taxon>Pseudomonadati</taxon>
        <taxon>Pseudomonadota</taxon>
        <taxon>Alphaproteobacteria</taxon>
        <taxon>Hyphomicrobiales</taxon>
        <taxon>Phyllobacteriaceae</taxon>
        <taxon>Mesorhizobium</taxon>
    </lineage>
</organism>
<dbReference type="GO" id="GO:0006047">
    <property type="term" value="P:UDP-N-acetylglucosamine metabolic process"/>
    <property type="evidence" value="ECO:0007669"/>
    <property type="project" value="TreeGrafter"/>
</dbReference>
<proteinExistence type="predicted"/>
<dbReference type="Gene3D" id="3.40.50.10490">
    <property type="entry name" value="Glucose-6-phosphate isomerase like protein, domain 1"/>
    <property type="match status" value="2"/>
</dbReference>
<keyword evidence="6" id="KW-0315">Glutamine amidotransferase</keyword>
<evidence type="ECO:0000256" key="4">
    <source>
        <dbReference type="ARBA" id="ARBA00022576"/>
    </source>
</evidence>
<dbReference type="PROSITE" id="PS51464">
    <property type="entry name" value="SIS"/>
    <property type="match status" value="2"/>
</dbReference>